<name>A0ACB6RUB0_9PLEO</name>
<proteinExistence type="predicted"/>
<reference evidence="1" key="1">
    <citation type="journal article" date="2020" name="Stud. Mycol.">
        <title>101 Dothideomycetes genomes: a test case for predicting lifestyles and emergence of pathogens.</title>
        <authorList>
            <person name="Haridas S."/>
            <person name="Albert R."/>
            <person name="Binder M."/>
            <person name="Bloem J."/>
            <person name="Labutti K."/>
            <person name="Salamov A."/>
            <person name="Andreopoulos B."/>
            <person name="Baker S."/>
            <person name="Barry K."/>
            <person name="Bills G."/>
            <person name="Bluhm B."/>
            <person name="Cannon C."/>
            <person name="Castanera R."/>
            <person name="Culley D."/>
            <person name="Daum C."/>
            <person name="Ezra D."/>
            <person name="Gonzalez J."/>
            <person name="Henrissat B."/>
            <person name="Kuo A."/>
            <person name="Liang C."/>
            <person name="Lipzen A."/>
            <person name="Lutzoni F."/>
            <person name="Magnuson J."/>
            <person name="Mondo S."/>
            <person name="Nolan M."/>
            <person name="Ohm R."/>
            <person name="Pangilinan J."/>
            <person name="Park H.-J."/>
            <person name="Ramirez L."/>
            <person name="Alfaro M."/>
            <person name="Sun H."/>
            <person name="Tritt A."/>
            <person name="Yoshinaga Y."/>
            <person name="Zwiers L.-H."/>
            <person name="Turgeon B."/>
            <person name="Goodwin S."/>
            <person name="Spatafora J."/>
            <person name="Crous P."/>
            <person name="Grigoriev I."/>
        </authorList>
    </citation>
    <scope>NUCLEOTIDE SEQUENCE</scope>
    <source>
        <strain evidence="1">CBS 525.71</strain>
    </source>
</reference>
<evidence type="ECO:0000313" key="1">
    <source>
        <dbReference type="EMBL" id="KAF2625383.1"/>
    </source>
</evidence>
<comment type="caution">
    <text evidence="1">The sequence shown here is derived from an EMBL/GenBank/DDBJ whole genome shotgun (WGS) entry which is preliminary data.</text>
</comment>
<evidence type="ECO:0000313" key="2">
    <source>
        <dbReference type="Proteomes" id="UP000799754"/>
    </source>
</evidence>
<keyword evidence="2" id="KW-1185">Reference proteome</keyword>
<organism evidence="1 2">
    <name type="scientific">Macroventuria anomochaeta</name>
    <dbReference type="NCBI Taxonomy" id="301207"/>
    <lineage>
        <taxon>Eukaryota</taxon>
        <taxon>Fungi</taxon>
        <taxon>Dikarya</taxon>
        <taxon>Ascomycota</taxon>
        <taxon>Pezizomycotina</taxon>
        <taxon>Dothideomycetes</taxon>
        <taxon>Pleosporomycetidae</taxon>
        <taxon>Pleosporales</taxon>
        <taxon>Pleosporineae</taxon>
        <taxon>Didymellaceae</taxon>
        <taxon>Macroventuria</taxon>
    </lineage>
</organism>
<dbReference type="Proteomes" id="UP000799754">
    <property type="component" value="Unassembled WGS sequence"/>
</dbReference>
<sequence length="85" mass="9386">MWSGWSKGRSQILALTTVCTDSPDLLDQAPRFHNPDLPVLTCRVHLARAGDLFAKTNASERKGWLFEIACEMGGSEIVTRIVTVV</sequence>
<gene>
    <name evidence="1" type="ORF">BU25DRAFT_412814</name>
</gene>
<dbReference type="EMBL" id="MU006726">
    <property type="protein sequence ID" value="KAF2625383.1"/>
    <property type="molecule type" value="Genomic_DNA"/>
</dbReference>
<accession>A0ACB6RUB0</accession>
<protein>
    <submittedName>
        <fullName evidence="1">Uncharacterized protein</fullName>
    </submittedName>
</protein>